<dbReference type="EMBL" id="JAQQAF010000005">
    <property type="protein sequence ID" value="KAJ8483623.1"/>
    <property type="molecule type" value="Genomic_DNA"/>
</dbReference>
<protein>
    <recommendedName>
        <fullName evidence="3">Growth-regulating factor</fullName>
    </recommendedName>
</protein>
<evidence type="ECO:0000313" key="2">
    <source>
        <dbReference type="Proteomes" id="UP001222027"/>
    </source>
</evidence>
<sequence length="134" mass="15064">MDGSVFLKGDSLSRAMSSISKSTSDKLWASPCSSPPSFTKSFGHPEIVNPWSDLRAPNLLYGHQLNPMQNGEDLKLFQAKQSFHRKRHYVGTIAYQQLTILPPHRSGLPKSFYFHRFLPIIPRAAASPQVLQVE</sequence>
<organism evidence="1 2">
    <name type="scientific">Ensete ventricosum</name>
    <name type="common">Abyssinian banana</name>
    <name type="synonym">Musa ensete</name>
    <dbReference type="NCBI Taxonomy" id="4639"/>
    <lineage>
        <taxon>Eukaryota</taxon>
        <taxon>Viridiplantae</taxon>
        <taxon>Streptophyta</taxon>
        <taxon>Embryophyta</taxon>
        <taxon>Tracheophyta</taxon>
        <taxon>Spermatophyta</taxon>
        <taxon>Magnoliopsida</taxon>
        <taxon>Liliopsida</taxon>
        <taxon>Zingiberales</taxon>
        <taxon>Musaceae</taxon>
        <taxon>Ensete</taxon>
    </lineage>
</organism>
<reference evidence="1 2" key="1">
    <citation type="submission" date="2022-12" db="EMBL/GenBank/DDBJ databases">
        <title>Chromosome-scale assembly of the Ensete ventricosum genome.</title>
        <authorList>
            <person name="Dussert Y."/>
            <person name="Stocks J."/>
            <person name="Wendawek A."/>
            <person name="Woldeyes F."/>
            <person name="Nichols R.A."/>
            <person name="Borrell J.S."/>
        </authorList>
    </citation>
    <scope>NUCLEOTIDE SEQUENCE [LARGE SCALE GENOMIC DNA]</scope>
    <source>
        <strain evidence="2">cv. Maze</strain>
        <tissue evidence="1">Seeds</tissue>
    </source>
</reference>
<proteinExistence type="predicted"/>
<gene>
    <name evidence="1" type="ORF">OPV22_016108</name>
</gene>
<accession>A0AAV8QT10</accession>
<dbReference type="Proteomes" id="UP001222027">
    <property type="component" value="Unassembled WGS sequence"/>
</dbReference>
<dbReference type="AlphaFoldDB" id="A0AAV8QT10"/>
<evidence type="ECO:0000313" key="1">
    <source>
        <dbReference type="EMBL" id="KAJ8483623.1"/>
    </source>
</evidence>
<comment type="caution">
    <text evidence="1">The sequence shown here is derived from an EMBL/GenBank/DDBJ whole genome shotgun (WGS) entry which is preliminary data.</text>
</comment>
<keyword evidence="2" id="KW-1185">Reference proteome</keyword>
<name>A0AAV8QT10_ENSVE</name>
<evidence type="ECO:0008006" key="3">
    <source>
        <dbReference type="Google" id="ProtNLM"/>
    </source>
</evidence>